<keyword evidence="1" id="KW-0677">Repeat</keyword>
<proteinExistence type="predicted"/>
<dbReference type="Proteomes" id="UP000789390">
    <property type="component" value="Unassembled WGS sequence"/>
</dbReference>
<dbReference type="InterPro" id="IPR011009">
    <property type="entry name" value="Kinase-like_dom_sf"/>
</dbReference>
<dbReference type="Pfam" id="PF12796">
    <property type="entry name" value="Ank_2"/>
    <property type="match status" value="4"/>
</dbReference>
<reference evidence="9" key="1">
    <citation type="submission" date="2021-11" db="EMBL/GenBank/DDBJ databases">
        <authorList>
            <person name="Schell T."/>
        </authorList>
    </citation>
    <scope>NUCLEOTIDE SEQUENCE</scope>
    <source>
        <strain evidence="9">M5</strain>
    </source>
</reference>
<organism evidence="9 10">
    <name type="scientific">Daphnia galeata</name>
    <dbReference type="NCBI Taxonomy" id="27404"/>
    <lineage>
        <taxon>Eukaryota</taxon>
        <taxon>Metazoa</taxon>
        <taxon>Ecdysozoa</taxon>
        <taxon>Arthropoda</taxon>
        <taxon>Crustacea</taxon>
        <taxon>Branchiopoda</taxon>
        <taxon>Diplostraca</taxon>
        <taxon>Cladocera</taxon>
        <taxon>Anomopoda</taxon>
        <taxon>Daphniidae</taxon>
        <taxon>Daphnia</taxon>
    </lineage>
</organism>
<dbReference type="PANTHER" id="PTHR24123">
    <property type="entry name" value="ANKYRIN REPEAT-CONTAINING"/>
    <property type="match status" value="1"/>
</dbReference>
<dbReference type="GO" id="GO:0004672">
    <property type="term" value="F:protein kinase activity"/>
    <property type="evidence" value="ECO:0007669"/>
    <property type="project" value="InterPro"/>
</dbReference>
<evidence type="ECO:0000256" key="1">
    <source>
        <dbReference type="ARBA" id="ARBA00022737"/>
    </source>
</evidence>
<comment type="caution">
    <text evidence="9">The sequence shown here is derived from an EMBL/GenBank/DDBJ whole genome shotgun (WGS) entry which is preliminary data.</text>
</comment>
<dbReference type="OrthoDB" id="6332863at2759"/>
<feature type="repeat" description="ANK" evidence="5">
    <location>
        <begin position="349"/>
        <end position="385"/>
    </location>
</feature>
<feature type="binding site" evidence="6">
    <location>
        <position position="36"/>
    </location>
    <ligand>
        <name>ATP</name>
        <dbReference type="ChEBI" id="CHEBI:30616"/>
    </ligand>
</feature>
<evidence type="ECO:0000313" key="9">
    <source>
        <dbReference type="EMBL" id="CAH0106342.1"/>
    </source>
</evidence>
<dbReference type="GO" id="GO:0005524">
    <property type="term" value="F:ATP binding"/>
    <property type="evidence" value="ECO:0007669"/>
    <property type="project" value="UniProtKB-UniRule"/>
</dbReference>
<keyword evidence="2 6" id="KW-0547">Nucleotide-binding</keyword>
<dbReference type="PANTHER" id="PTHR24123:SF128">
    <property type="entry name" value="ANK_REP_REGION DOMAIN-CONTAINING PROTEIN"/>
    <property type="match status" value="1"/>
</dbReference>
<keyword evidence="4 5" id="KW-0040">ANK repeat</keyword>
<dbReference type="InterPro" id="IPR002110">
    <property type="entry name" value="Ankyrin_rpt"/>
</dbReference>
<dbReference type="EMBL" id="CAKKLH010000223">
    <property type="protein sequence ID" value="CAH0106342.1"/>
    <property type="molecule type" value="Genomic_DNA"/>
</dbReference>
<dbReference type="Gene3D" id="1.25.40.20">
    <property type="entry name" value="Ankyrin repeat-containing domain"/>
    <property type="match status" value="4"/>
</dbReference>
<evidence type="ECO:0000259" key="8">
    <source>
        <dbReference type="PROSITE" id="PS50011"/>
    </source>
</evidence>
<dbReference type="InterPro" id="IPR051165">
    <property type="entry name" value="Multifunctional_ANK_Repeat"/>
</dbReference>
<dbReference type="SUPFAM" id="SSF48403">
    <property type="entry name" value="Ankyrin repeat"/>
    <property type="match status" value="2"/>
</dbReference>
<keyword evidence="7" id="KW-0175">Coiled coil</keyword>
<dbReference type="Gene3D" id="1.10.510.10">
    <property type="entry name" value="Transferase(Phosphotransferase) domain 1"/>
    <property type="match status" value="1"/>
</dbReference>
<evidence type="ECO:0000256" key="6">
    <source>
        <dbReference type="PROSITE-ProRule" id="PRU10141"/>
    </source>
</evidence>
<feature type="repeat" description="ANK" evidence="5">
    <location>
        <begin position="423"/>
        <end position="459"/>
    </location>
</feature>
<evidence type="ECO:0000313" key="10">
    <source>
        <dbReference type="Proteomes" id="UP000789390"/>
    </source>
</evidence>
<dbReference type="SUPFAM" id="SSF56112">
    <property type="entry name" value="Protein kinase-like (PK-like)"/>
    <property type="match status" value="1"/>
</dbReference>
<dbReference type="InterPro" id="IPR000719">
    <property type="entry name" value="Prot_kinase_dom"/>
</dbReference>
<dbReference type="PROSITE" id="PS00108">
    <property type="entry name" value="PROTEIN_KINASE_ST"/>
    <property type="match status" value="1"/>
</dbReference>
<dbReference type="SMART" id="SM00248">
    <property type="entry name" value="ANK"/>
    <property type="match status" value="13"/>
</dbReference>
<dbReference type="Gene3D" id="3.30.200.20">
    <property type="entry name" value="Phosphorylase Kinase, domain 1"/>
    <property type="match status" value="1"/>
</dbReference>
<feature type="coiled-coil region" evidence="7">
    <location>
        <begin position="260"/>
        <end position="287"/>
    </location>
</feature>
<sequence length="856" mass="98639">MQKLEEIEFDPKDRLGEGGYGTVFPGMYKGQKVAVKIVRLIDTDENEEHILKRLNHPNIVKLFHVESDIKDKYFALELCDASMDQLFLEEKHAKKYRGPKLPCCFIVLLQLATGLEHIHSLKLIHRDIKPENVLIHVDSDEKVTIKWADFGLSKPVNERGTFTQTRIRGTMYWMAPELLKQLDDEEKGILEKRRGTVKSDVFAQGLAFGYFMSDGKHIFGVGRKIEPNISKNRPVNLASVKSSRGRELLLEMLKSDPSERKTSQEVVEQLQSTMKEMEKRLFELLGAPNVDLQEVKFLIDEGVNVNCVNEKGLTPFLHLVRECHTKRNLMETVQLLIDNNVDVNSKDSDGWNALHFLCQSYGSEDLINIIQLLIRNGIVVDSKDNEMQNPLHLLCKFYKKDNLTDIARVLIDKGIDVNSKNDSGFNALHILCFNFQKENLIGVVRLLIQKGIDFNCKTSTYGQNVLHVLCRHYRYNNWIEIIKLLINSGIDVHARDKQGFTALHSLCKSKNKVNLIDEIRFFFELGFDVNSTNEGGWNALLILCQNYKNENLIDIVQLFIGNGVDVNCANEDGWNALHILCQNHKNENLIDIVQLFIKKGVDVNWANEDRWNALHFLCQNYKNRNLIDIVQLFIGKGVDLNFANKDRWNALHILCQNYKNENLIDIVRILIQNGIDVNWTNNKKWNALLFLCKFYFNDNLIEIVRLLIEHGININHTTKEGNALHLLCEYYPNENLADILQLLITNGITAKRNGVVERIQHKVDLNYRTNEGNALHLLCKYYPNKNLINILKLFIDKGMNWNCIDPKILIRQNPNQEYTEDCRQLFEHIPPKAVGNKIEIIESSSNGILPVSKRHS</sequence>
<dbReference type="PROSITE" id="PS00107">
    <property type="entry name" value="PROTEIN_KINASE_ATP"/>
    <property type="match status" value="1"/>
</dbReference>
<dbReference type="PROSITE" id="PS50088">
    <property type="entry name" value="ANK_REPEAT"/>
    <property type="match status" value="6"/>
</dbReference>
<feature type="repeat" description="ANK" evidence="5">
    <location>
        <begin position="572"/>
        <end position="608"/>
    </location>
</feature>
<feature type="domain" description="Protein kinase" evidence="8">
    <location>
        <begin position="9"/>
        <end position="274"/>
    </location>
</feature>
<evidence type="ECO:0000256" key="3">
    <source>
        <dbReference type="ARBA" id="ARBA00022840"/>
    </source>
</evidence>
<name>A0A8J2RZH9_9CRUS</name>
<protein>
    <recommendedName>
        <fullName evidence="8">Protein kinase domain-containing protein</fullName>
    </recommendedName>
</protein>
<dbReference type="AlphaFoldDB" id="A0A8J2RZH9"/>
<evidence type="ECO:0000256" key="5">
    <source>
        <dbReference type="PROSITE-ProRule" id="PRU00023"/>
    </source>
</evidence>
<dbReference type="SMART" id="SM00220">
    <property type="entry name" value="S_TKc"/>
    <property type="match status" value="1"/>
</dbReference>
<keyword evidence="10" id="KW-1185">Reference proteome</keyword>
<feature type="repeat" description="ANK" evidence="5">
    <location>
        <begin position="386"/>
        <end position="422"/>
    </location>
</feature>
<dbReference type="PROSITE" id="PS50011">
    <property type="entry name" value="PROTEIN_KINASE_DOM"/>
    <property type="match status" value="1"/>
</dbReference>
<keyword evidence="3 6" id="KW-0067">ATP-binding</keyword>
<dbReference type="Pfam" id="PF00069">
    <property type="entry name" value="Pkinase"/>
    <property type="match status" value="1"/>
</dbReference>
<dbReference type="InterPro" id="IPR017441">
    <property type="entry name" value="Protein_kinase_ATP_BS"/>
</dbReference>
<dbReference type="FunFam" id="1.10.510.10:FF:001152">
    <property type="entry name" value="Uncharacterized protein"/>
    <property type="match status" value="1"/>
</dbReference>
<dbReference type="Pfam" id="PF00023">
    <property type="entry name" value="Ank"/>
    <property type="match status" value="1"/>
</dbReference>
<evidence type="ECO:0000256" key="4">
    <source>
        <dbReference type="ARBA" id="ARBA00023043"/>
    </source>
</evidence>
<gene>
    <name evidence="9" type="ORF">DGAL_LOCUS9496</name>
</gene>
<feature type="repeat" description="ANK" evidence="5">
    <location>
        <begin position="646"/>
        <end position="682"/>
    </location>
</feature>
<evidence type="ECO:0000256" key="7">
    <source>
        <dbReference type="SAM" id="Coils"/>
    </source>
</evidence>
<dbReference type="InterPro" id="IPR008271">
    <property type="entry name" value="Ser/Thr_kinase_AS"/>
</dbReference>
<feature type="repeat" description="ANK" evidence="5">
    <location>
        <begin position="461"/>
        <end position="497"/>
    </location>
</feature>
<accession>A0A8J2RZH9</accession>
<dbReference type="InterPro" id="IPR036770">
    <property type="entry name" value="Ankyrin_rpt-contain_sf"/>
</dbReference>
<evidence type="ECO:0000256" key="2">
    <source>
        <dbReference type="ARBA" id="ARBA00022741"/>
    </source>
</evidence>